<dbReference type="EMBL" id="QGTA01000114">
    <property type="protein sequence ID" value="RQW96401.1"/>
    <property type="molecule type" value="Genomic_DNA"/>
</dbReference>
<name>A0ABX9Y8M0_MICCH</name>
<proteinExistence type="predicted"/>
<evidence type="ECO:0000313" key="2">
    <source>
        <dbReference type="EMBL" id="RQW96401.1"/>
    </source>
</evidence>
<feature type="transmembrane region" description="Helical" evidence="1">
    <location>
        <begin position="109"/>
        <end position="129"/>
    </location>
</feature>
<accession>A0ABX9Y8M0</accession>
<feature type="transmembrane region" description="Helical" evidence="1">
    <location>
        <begin position="141"/>
        <end position="166"/>
    </location>
</feature>
<feature type="transmembrane region" description="Helical" evidence="1">
    <location>
        <begin position="21"/>
        <end position="40"/>
    </location>
</feature>
<keyword evidence="1" id="KW-0812">Transmembrane</keyword>
<dbReference type="PANTHER" id="PTHR36832:SF1">
    <property type="entry name" value="SLR1174 PROTEIN"/>
    <property type="match status" value="1"/>
</dbReference>
<keyword evidence="3" id="KW-1185">Reference proteome</keyword>
<dbReference type="Pfam" id="PF06182">
    <property type="entry name" value="ABC2_membrane_6"/>
    <property type="match status" value="1"/>
</dbReference>
<dbReference type="InterPro" id="IPR010390">
    <property type="entry name" value="ABC-2_transporter-like"/>
</dbReference>
<feature type="transmembrane region" description="Helical" evidence="1">
    <location>
        <begin position="178"/>
        <end position="195"/>
    </location>
</feature>
<sequence>MRAYRSMARMALKSLLAYQTSFLFGMLASAFGVLSMLYLWRSALAAGPRQGFDWPQMKAYLLVAFVVGSLVSSYTDYRMANRIQQGDVAMDLVRPVDYQWSRLAESVGFAVYEAGTAIVVVLAAAAIFGGMSPPDRDTLPLFILSALLVLPLRFGIVYLSGLLVFWTQNYVGVQAARIALITLFSGALVPLAFLPEWMRVIATYLPFVGMASTPALLYTGSLEGSDATTAVLVQAAWAVALWWLARLMWSAAARKLTVHGG</sequence>
<organism evidence="2 3">
    <name type="scientific">Micromonospora chalcea</name>
    <dbReference type="NCBI Taxonomy" id="1874"/>
    <lineage>
        <taxon>Bacteria</taxon>
        <taxon>Bacillati</taxon>
        <taxon>Actinomycetota</taxon>
        <taxon>Actinomycetes</taxon>
        <taxon>Micromonosporales</taxon>
        <taxon>Micromonosporaceae</taxon>
        <taxon>Micromonospora</taxon>
    </lineage>
</organism>
<dbReference type="Proteomes" id="UP000274694">
    <property type="component" value="Unassembled WGS sequence"/>
</dbReference>
<comment type="caution">
    <text evidence="2">The sequence shown here is derived from an EMBL/GenBank/DDBJ whole genome shotgun (WGS) entry which is preliminary data.</text>
</comment>
<reference evidence="2 3" key="1">
    <citation type="submission" date="2018-05" db="EMBL/GenBank/DDBJ databases">
        <title>Micromonospora from Atacama Desert.</title>
        <authorList>
            <person name="Carro L."/>
            <person name="Goodfellow M."/>
            <person name="Klenk H.-P."/>
        </authorList>
    </citation>
    <scope>NUCLEOTIDE SEQUENCE [LARGE SCALE GENOMIC DNA]</scope>
    <source>
        <strain evidence="2 3">LB41</strain>
    </source>
</reference>
<dbReference type="PANTHER" id="PTHR36832">
    <property type="entry name" value="SLR1174 PROTEIN-RELATED"/>
    <property type="match status" value="1"/>
</dbReference>
<protein>
    <submittedName>
        <fullName evidence="2">Antibiotic ABC transporter permease</fullName>
    </submittedName>
</protein>
<feature type="transmembrane region" description="Helical" evidence="1">
    <location>
        <begin position="60"/>
        <end position="77"/>
    </location>
</feature>
<keyword evidence="1" id="KW-0472">Membrane</keyword>
<evidence type="ECO:0000313" key="3">
    <source>
        <dbReference type="Proteomes" id="UP000274694"/>
    </source>
</evidence>
<keyword evidence="1" id="KW-1133">Transmembrane helix</keyword>
<gene>
    <name evidence="2" type="ORF">DLJ60_05130</name>
</gene>
<evidence type="ECO:0000256" key="1">
    <source>
        <dbReference type="SAM" id="Phobius"/>
    </source>
</evidence>
<feature type="transmembrane region" description="Helical" evidence="1">
    <location>
        <begin position="227"/>
        <end position="245"/>
    </location>
</feature>